<evidence type="ECO:0000313" key="1">
    <source>
        <dbReference type="EMBL" id="OWK63427.1"/>
    </source>
</evidence>
<accession>A0A218VBJ1</accession>
<proteinExistence type="predicted"/>
<evidence type="ECO:0000313" key="2">
    <source>
        <dbReference type="Proteomes" id="UP000197619"/>
    </source>
</evidence>
<protein>
    <submittedName>
        <fullName evidence="1">Uncharacterized protein</fullName>
    </submittedName>
</protein>
<sequence>MMISTTLPSACASTMCLWERCYKVTATSSAPPRDLFTMRYGDWKDQESKWRKKYINWLWLPILMMWQENFK</sequence>
<comment type="caution">
    <text evidence="1">The sequence shown here is derived from an EMBL/GenBank/DDBJ whole genome shotgun (WGS) entry which is preliminary data.</text>
</comment>
<organism evidence="1 2">
    <name type="scientific">Lonchura striata</name>
    <name type="common">white-rumped munia</name>
    <dbReference type="NCBI Taxonomy" id="40157"/>
    <lineage>
        <taxon>Eukaryota</taxon>
        <taxon>Metazoa</taxon>
        <taxon>Chordata</taxon>
        <taxon>Craniata</taxon>
        <taxon>Vertebrata</taxon>
        <taxon>Euteleostomi</taxon>
        <taxon>Archelosauria</taxon>
        <taxon>Archosauria</taxon>
        <taxon>Dinosauria</taxon>
        <taxon>Saurischia</taxon>
        <taxon>Theropoda</taxon>
        <taxon>Coelurosauria</taxon>
        <taxon>Aves</taxon>
        <taxon>Neognathae</taxon>
        <taxon>Neoaves</taxon>
        <taxon>Telluraves</taxon>
        <taxon>Australaves</taxon>
        <taxon>Passeriformes</taxon>
        <taxon>Passeroidea</taxon>
        <taxon>Estrildidae</taxon>
        <taxon>Estrildinae</taxon>
        <taxon>Lonchura</taxon>
    </lineage>
</organism>
<name>A0A218VBJ1_9PASE</name>
<gene>
    <name evidence="1" type="ORF">RLOC_00007298</name>
</gene>
<dbReference type="Proteomes" id="UP000197619">
    <property type="component" value="Unassembled WGS sequence"/>
</dbReference>
<dbReference type="AlphaFoldDB" id="A0A218VBJ1"/>
<reference evidence="1 2" key="1">
    <citation type="submission" date="2017-05" db="EMBL/GenBank/DDBJ databases">
        <title>Genome of assembly of the Bengalese finch, Lonchura striata domestica.</title>
        <authorList>
            <person name="Colquitt B.M."/>
            <person name="Brainard M.S."/>
        </authorList>
    </citation>
    <scope>NUCLEOTIDE SEQUENCE [LARGE SCALE GENOMIC DNA]</scope>
    <source>
        <strain evidence="1">White83orange57</strain>
    </source>
</reference>
<dbReference type="EMBL" id="MUZQ01000012">
    <property type="protein sequence ID" value="OWK63427.1"/>
    <property type="molecule type" value="Genomic_DNA"/>
</dbReference>
<keyword evidence="2" id="KW-1185">Reference proteome</keyword>